<dbReference type="Gene3D" id="1.10.3290.10">
    <property type="entry name" value="Fido-like domain"/>
    <property type="match status" value="1"/>
</dbReference>
<dbReference type="PANTHER" id="PTHR13504:SF38">
    <property type="entry name" value="FIDO DOMAIN-CONTAINING PROTEIN"/>
    <property type="match status" value="1"/>
</dbReference>
<dbReference type="SUPFAM" id="SSF140931">
    <property type="entry name" value="Fic-like"/>
    <property type="match status" value="1"/>
</dbReference>
<proteinExistence type="predicted"/>
<dbReference type="RefSeq" id="WP_191782946.1">
    <property type="nucleotide sequence ID" value="NZ_JACSQV010000007.1"/>
</dbReference>
<comment type="caution">
    <text evidence="2">The sequence shown here is derived from an EMBL/GenBank/DDBJ whole genome shotgun (WGS) entry which is preliminary data.</text>
</comment>
<reference evidence="2 3" key="1">
    <citation type="submission" date="2020-08" db="EMBL/GenBank/DDBJ databases">
        <title>A Genomic Blueprint of the Chicken Gut Microbiome.</title>
        <authorList>
            <person name="Gilroy R."/>
            <person name="Ravi A."/>
            <person name="Getino M."/>
            <person name="Pursley I."/>
            <person name="Horton D.L."/>
            <person name="Alikhan N.-F."/>
            <person name="Baker D."/>
            <person name="Gharbi K."/>
            <person name="Hall N."/>
            <person name="Watson M."/>
            <person name="Adriaenssens E.M."/>
            <person name="Foster-Nyarko E."/>
            <person name="Jarju S."/>
            <person name="Secka A."/>
            <person name="Antonio M."/>
            <person name="Oren A."/>
            <person name="Chaudhuri R."/>
            <person name="La Ragione R.M."/>
            <person name="Hildebrand F."/>
            <person name="Pallen M.J."/>
        </authorList>
    </citation>
    <scope>NUCLEOTIDE SEQUENCE [LARGE SCALE GENOMIC DNA]</scope>
    <source>
        <strain evidence="2 3">Sa3CUA2</strain>
    </source>
</reference>
<sequence length="452" mass="50648">MHDAESLLVGTPYLIAGDFVSATRFQAAATRSSETRRKATETNARIVAEAQEVLDPYLKAARTDLVAESNVIEGMQWSAQEVRAVVATHRELLSAPTRTLVAGVKSDPRVYEALGLYRAHEIAETWSEQDRVPRAHEIRELHRLILGAIPGSGEFKQFDNVIGGSAHRTSSVADTPRVMLELADWWGAGTPDPLLTATVVHAWLAHIHPFEDGNGRLSRILANLELARHGYPALTVRAASDRGEYYAALAASDEGDLLPLYELFGRVLRRQAKIMSRPHYVRAVIEDRLLASESERHRFWLSTLRQFTTALGESLRGRGALFEVQGTLDPGSFSLLCDRDVEGNGWFATVRQKGEQSEWLLWFGFRSDRWLEIDSSAVYPSIFISRRDRTPDAMHPYTQHFLRSDIDGRVPDEISVIPAVPSPIRQRFEFDLTETRPEESARLIADSLVSVL</sequence>
<organism evidence="2 3">
    <name type="scientific">Cellulomonas avistercoris</name>
    <dbReference type="NCBI Taxonomy" id="2762242"/>
    <lineage>
        <taxon>Bacteria</taxon>
        <taxon>Bacillati</taxon>
        <taxon>Actinomycetota</taxon>
        <taxon>Actinomycetes</taxon>
        <taxon>Micrococcales</taxon>
        <taxon>Cellulomonadaceae</taxon>
        <taxon>Cellulomonas</taxon>
    </lineage>
</organism>
<dbReference type="Pfam" id="PF02661">
    <property type="entry name" value="Fic"/>
    <property type="match status" value="1"/>
</dbReference>
<evidence type="ECO:0000313" key="3">
    <source>
        <dbReference type="Proteomes" id="UP000604241"/>
    </source>
</evidence>
<feature type="domain" description="Fido" evidence="1">
    <location>
        <begin position="133"/>
        <end position="266"/>
    </location>
</feature>
<dbReference type="InterPro" id="IPR003812">
    <property type="entry name" value="Fido"/>
</dbReference>
<dbReference type="EMBL" id="JACSQV010000007">
    <property type="protein sequence ID" value="MBD7918625.1"/>
    <property type="molecule type" value="Genomic_DNA"/>
</dbReference>
<dbReference type="InterPro" id="IPR040198">
    <property type="entry name" value="Fido_containing"/>
</dbReference>
<keyword evidence="3" id="KW-1185">Reference proteome</keyword>
<protein>
    <submittedName>
        <fullName evidence="2">Fic family protein</fullName>
    </submittedName>
</protein>
<evidence type="ECO:0000313" key="2">
    <source>
        <dbReference type="EMBL" id="MBD7918625.1"/>
    </source>
</evidence>
<dbReference type="InterPro" id="IPR036597">
    <property type="entry name" value="Fido-like_dom_sf"/>
</dbReference>
<dbReference type="Proteomes" id="UP000604241">
    <property type="component" value="Unassembled WGS sequence"/>
</dbReference>
<accession>A0ABR8QE26</accession>
<dbReference type="PANTHER" id="PTHR13504">
    <property type="entry name" value="FIDO DOMAIN-CONTAINING PROTEIN DDB_G0283145"/>
    <property type="match status" value="1"/>
</dbReference>
<dbReference type="PROSITE" id="PS51459">
    <property type="entry name" value="FIDO"/>
    <property type="match status" value="1"/>
</dbReference>
<evidence type="ECO:0000259" key="1">
    <source>
        <dbReference type="PROSITE" id="PS51459"/>
    </source>
</evidence>
<name>A0ABR8QE26_9CELL</name>
<gene>
    <name evidence="2" type="ORF">H9657_10105</name>
</gene>